<comment type="caution">
    <text evidence="2">The sequence shown here is derived from an EMBL/GenBank/DDBJ whole genome shotgun (WGS) entry which is preliminary data.</text>
</comment>
<protein>
    <submittedName>
        <fullName evidence="2">Uncharacterized protein</fullName>
    </submittedName>
</protein>
<evidence type="ECO:0000313" key="3">
    <source>
        <dbReference type="Proteomes" id="UP001054902"/>
    </source>
</evidence>
<feature type="compositionally biased region" description="Basic residues" evidence="1">
    <location>
        <begin position="7"/>
        <end position="17"/>
    </location>
</feature>
<dbReference type="EMBL" id="BLLK01000029">
    <property type="protein sequence ID" value="GFH48700.1"/>
    <property type="molecule type" value="Genomic_DNA"/>
</dbReference>
<feature type="region of interest" description="Disordered" evidence="1">
    <location>
        <begin position="1"/>
        <end position="25"/>
    </location>
</feature>
<organism evidence="2 3">
    <name type="scientific">Chaetoceros tenuissimus</name>
    <dbReference type="NCBI Taxonomy" id="426638"/>
    <lineage>
        <taxon>Eukaryota</taxon>
        <taxon>Sar</taxon>
        <taxon>Stramenopiles</taxon>
        <taxon>Ochrophyta</taxon>
        <taxon>Bacillariophyta</taxon>
        <taxon>Coscinodiscophyceae</taxon>
        <taxon>Chaetocerotophycidae</taxon>
        <taxon>Chaetocerotales</taxon>
        <taxon>Chaetocerotaceae</taxon>
        <taxon>Chaetoceros</taxon>
    </lineage>
</organism>
<gene>
    <name evidence="2" type="ORF">CTEN210_05176</name>
</gene>
<feature type="compositionally biased region" description="Polar residues" evidence="1">
    <location>
        <begin position="87"/>
        <end position="126"/>
    </location>
</feature>
<feature type="compositionally biased region" description="Low complexity" evidence="1">
    <location>
        <begin position="759"/>
        <end position="775"/>
    </location>
</feature>
<feature type="region of interest" description="Disordered" evidence="1">
    <location>
        <begin position="86"/>
        <end position="126"/>
    </location>
</feature>
<reference evidence="2 3" key="1">
    <citation type="journal article" date="2021" name="Sci. Rep.">
        <title>The genome of the diatom Chaetoceros tenuissimus carries an ancient integrated fragment of an extant virus.</title>
        <authorList>
            <person name="Hongo Y."/>
            <person name="Kimura K."/>
            <person name="Takaki Y."/>
            <person name="Yoshida Y."/>
            <person name="Baba S."/>
            <person name="Kobayashi G."/>
            <person name="Nagasaki K."/>
            <person name="Hano T."/>
            <person name="Tomaru Y."/>
        </authorList>
    </citation>
    <scope>NUCLEOTIDE SEQUENCE [LARGE SCALE GENOMIC DNA]</scope>
    <source>
        <strain evidence="2 3">NIES-3715</strain>
    </source>
</reference>
<accession>A0AAD3CP68</accession>
<sequence length="1559" mass="175592">MPQNNKTKPKGRSKNCRHNHDYRLPPPGARFFVLSKLSRKNRETYLNNEFQRELFEYRKKINSGYLIHKPEYLEGTSNYKKYRMANVSPQNSRRSSQLDVPKFSTPSHHNSTAPPSSPSRDSVTQSAFQAATSMEVLPIFQKGSRSNPFSEAGAGLQAATSMQVSPIFQKGSRTNPFSEAGAGLQAATSMEVSPIFQKGSRTNPFSEAGAGLQAATSMEVSPIFQKGSRTNPFSEAGAGLQAATSMEVSPIFQKGSRTNPFSEAGAGLQAATSMEVLPIFQKGSRTNPFSEAGAGLQAATSMQVSPIFQKGSRTNPFSEAGAGLQAATSMQVSPIFQKGSRTNPFSEAGAGLQAATSMQVSSSKQFLCHEINDNFTDSWSVSYGSFNHAVTSSPRNVSNGLSTQQPPSMLTHVYPNQSFHQDSQNANVAMITYGGSAVSKNSSKGTCSFYLSYCFYQRITDSRKAVLVPRLQKKDTLDVNDTLESSNISTTRMGVSLFQPNVAFPKHAIINSSEKEGYVYNPIPSPCNDYCPEFPSFIPNGAMSPKEFEMMTPNTGIIPNGALSPKAFEMMTPNTSNMSTKNVEDVKEIFKESWNFHDDDEQNRSPPSKLFETCYGNDLENFKEDARSSFPYLTCSYNDVAISHINGVQKSLQVEDSEIPKESSVNDNDSSVIADRGNLNEAEVLENPPITKEYILDMQWCKLRNFAKDHSISTYKKKRSEIEECLLKHFGLSEGNTENEERVEDGNSNESFFHKDSSHSSSESSFAPSDSSIASESNDFISPDVSLASLLNEADIETALPEVTHCQQLLAIFYIKSGSKLGPGGIPKLDTIIRIVFMERPKARALHNDMVYSLHLECTSSHQTVTYDIYVKILMLIDREGLTNRIHVDYALESQNERFPGSLEVQYKDTSRNLLFHHDNITPKLCLILRNNEMCFQRPSRSTSPRGTSYIMTKGLCRLSSKDVFRNTTYCCLPNCKPAVNRRKGDSSLGYPLVFAMIAVIGRIASSFEDNTPCAISRPSDMPEEDFTNFYYPERMSCRREMYKDLLSEVWNSTPPREFQALVSSVGFSFGIRDIDTTTYESCIEELLLYLPENMALRWISNVLRHCDKRNCPILTRTLGYLFKFYPAELPKSSKIRLAMDIDSEIQKNKICVSVGNVETEVAEVPLAHQYVLLAGYLRECVHKHCLNYTNMQCEIVRRREMNDHCIILIFEVFVFFKGKSLDYNVIVRDEKPLNEKFDRRMLFLPPTLDPMSSNKNVLHYGARLIRECCLSTRREVCIFCSTFGIGKSKIRFLADLFHSFGGIKVEGTVFLDYIRQSNKVHVEDCLGDSLYSFVKELSKHDEDFEVEDIFDKFRRLDNVAALNSADILSLFQLVATFGLLPMECAEFAKVFENDAAHNTLRTMYGEDVNCVTKFEEILHVFSGTCRMHVSKAILYKCLVFINDRICRNPDVIDALREGDLNEVRNLFNDYENQIHTNTDLLEMYSYDDHLNCFCHIFYIFHGRLKMRQSTSSNSIYIEFKYGDDHSTESAHVVGTRKNRETKLSNIEMDEMFDPLHKC</sequence>
<feature type="region of interest" description="Disordered" evidence="1">
    <location>
        <begin position="736"/>
        <end position="775"/>
    </location>
</feature>
<proteinExistence type="predicted"/>
<dbReference type="Proteomes" id="UP001054902">
    <property type="component" value="Unassembled WGS sequence"/>
</dbReference>
<keyword evidence="3" id="KW-1185">Reference proteome</keyword>
<name>A0AAD3CP68_9STRA</name>
<evidence type="ECO:0000256" key="1">
    <source>
        <dbReference type="SAM" id="MobiDB-lite"/>
    </source>
</evidence>
<evidence type="ECO:0000313" key="2">
    <source>
        <dbReference type="EMBL" id="GFH48700.1"/>
    </source>
</evidence>